<evidence type="ECO:0000313" key="1">
    <source>
        <dbReference type="EMBL" id="DAD95353.1"/>
    </source>
</evidence>
<protein>
    <submittedName>
        <fullName evidence="1">Uncharacterized protein</fullName>
    </submittedName>
</protein>
<name>A0A8S5NKY7_9CAUD</name>
<sequence>MYRIQISFCFLKNLIQSATVFKFCYTTITIFS</sequence>
<proteinExistence type="predicted"/>
<organism evidence="1">
    <name type="scientific">Podoviridae sp. ctsNK10</name>
    <dbReference type="NCBI Taxonomy" id="2826582"/>
    <lineage>
        <taxon>Viruses</taxon>
        <taxon>Duplodnaviria</taxon>
        <taxon>Heunggongvirae</taxon>
        <taxon>Uroviricota</taxon>
        <taxon>Caudoviricetes</taxon>
    </lineage>
</organism>
<dbReference type="EMBL" id="BK015191">
    <property type="protein sequence ID" value="DAD95353.1"/>
    <property type="molecule type" value="Genomic_DNA"/>
</dbReference>
<reference evidence="1" key="1">
    <citation type="journal article" date="2021" name="Proc. Natl. Acad. Sci. U.S.A.">
        <title>A Catalog of Tens of Thousands of Viruses from Human Metagenomes Reveals Hidden Associations with Chronic Diseases.</title>
        <authorList>
            <person name="Tisza M.J."/>
            <person name="Buck C.B."/>
        </authorList>
    </citation>
    <scope>NUCLEOTIDE SEQUENCE</scope>
    <source>
        <strain evidence="1">CtsNK10</strain>
    </source>
</reference>
<accession>A0A8S5NKY7</accession>